<dbReference type="RefSeq" id="WP_109324460.1">
    <property type="nucleotide sequence ID" value="NZ_CP029346.1"/>
</dbReference>
<sequence>MKTKHLFSVALIKSRQSLQLTQQQVASAVGVSQSAYNYWESGKHYPNATKIFQLTKVLKIPLEEVMAS</sequence>
<proteinExistence type="predicted"/>
<evidence type="ECO:0000313" key="3">
    <source>
        <dbReference type="Proteomes" id="UP000245468"/>
    </source>
</evidence>
<evidence type="ECO:0000313" key="2">
    <source>
        <dbReference type="EMBL" id="AWL10302.1"/>
    </source>
</evidence>
<dbReference type="SUPFAM" id="SSF47413">
    <property type="entry name" value="lambda repressor-like DNA-binding domains"/>
    <property type="match status" value="1"/>
</dbReference>
<gene>
    <name evidence="2" type="ORF">HME7025_02461</name>
</gene>
<dbReference type="CDD" id="cd00093">
    <property type="entry name" value="HTH_XRE"/>
    <property type="match status" value="1"/>
</dbReference>
<reference evidence="3" key="1">
    <citation type="submission" date="2018-05" db="EMBL/GenBank/DDBJ databases">
        <title>Pseudarcicella sp. HME7025 Genome sequencing and assembly.</title>
        <authorList>
            <person name="Kim H."/>
            <person name="Kang H."/>
            <person name="Joh K."/>
        </authorList>
    </citation>
    <scope>NUCLEOTIDE SEQUENCE [LARGE SCALE GENOMIC DNA]</scope>
    <source>
        <strain evidence="3">HME7025</strain>
    </source>
</reference>
<dbReference type="GO" id="GO:0003677">
    <property type="term" value="F:DNA binding"/>
    <property type="evidence" value="ECO:0007669"/>
    <property type="project" value="UniProtKB-KW"/>
</dbReference>
<dbReference type="InterPro" id="IPR010982">
    <property type="entry name" value="Lambda_DNA-bd_dom_sf"/>
</dbReference>
<dbReference type="Proteomes" id="UP000245468">
    <property type="component" value="Chromosome"/>
</dbReference>
<protein>
    <submittedName>
        <fullName evidence="2">Uncharacterized protein</fullName>
    </submittedName>
</protein>
<evidence type="ECO:0000256" key="1">
    <source>
        <dbReference type="ARBA" id="ARBA00023125"/>
    </source>
</evidence>
<dbReference type="Gene3D" id="1.10.260.40">
    <property type="entry name" value="lambda repressor-like DNA-binding domains"/>
    <property type="match status" value="1"/>
</dbReference>
<name>A0A2S2DYD0_9BACT</name>
<dbReference type="InterPro" id="IPR001387">
    <property type="entry name" value="Cro/C1-type_HTH"/>
</dbReference>
<dbReference type="Pfam" id="PF01381">
    <property type="entry name" value="HTH_3"/>
    <property type="match status" value="1"/>
</dbReference>
<dbReference type="PANTHER" id="PTHR46558:SF11">
    <property type="entry name" value="HTH-TYPE TRANSCRIPTIONAL REGULATOR XRE"/>
    <property type="match status" value="1"/>
</dbReference>
<dbReference type="EMBL" id="CP029346">
    <property type="protein sequence ID" value="AWL10302.1"/>
    <property type="molecule type" value="Genomic_DNA"/>
</dbReference>
<keyword evidence="1" id="KW-0238">DNA-binding</keyword>
<accession>A0A2S2DYD0</accession>
<dbReference type="KEGG" id="psez:HME7025_02461"/>
<dbReference type="OrthoDB" id="965653at2"/>
<dbReference type="SMART" id="SM00530">
    <property type="entry name" value="HTH_XRE"/>
    <property type="match status" value="1"/>
</dbReference>
<dbReference type="PROSITE" id="PS50943">
    <property type="entry name" value="HTH_CROC1"/>
    <property type="match status" value="1"/>
</dbReference>
<dbReference type="PANTHER" id="PTHR46558">
    <property type="entry name" value="TRACRIPTIONAL REGULATORY PROTEIN-RELATED-RELATED"/>
    <property type="match status" value="1"/>
</dbReference>
<organism evidence="2 3">
    <name type="scientific">Aquirufa nivalisilvae</name>
    <dbReference type="NCBI Taxonomy" id="2516557"/>
    <lineage>
        <taxon>Bacteria</taxon>
        <taxon>Pseudomonadati</taxon>
        <taxon>Bacteroidota</taxon>
        <taxon>Cytophagia</taxon>
        <taxon>Cytophagales</taxon>
        <taxon>Flectobacillaceae</taxon>
        <taxon>Aquirufa</taxon>
    </lineage>
</organism>
<keyword evidence="3" id="KW-1185">Reference proteome</keyword>
<dbReference type="AlphaFoldDB" id="A0A2S2DYD0"/>